<gene>
    <name evidence="2" type="ORF">EL17_17245</name>
</gene>
<evidence type="ECO:0000256" key="1">
    <source>
        <dbReference type="SAM" id="Phobius"/>
    </source>
</evidence>
<feature type="transmembrane region" description="Helical" evidence="1">
    <location>
        <begin position="253"/>
        <end position="276"/>
    </location>
</feature>
<feature type="transmembrane region" description="Helical" evidence="1">
    <location>
        <begin position="97"/>
        <end position="116"/>
    </location>
</feature>
<name>A0A074KY04_9BACT</name>
<keyword evidence="1" id="KW-0472">Membrane</keyword>
<feature type="transmembrane region" description="Helical" evidence="1">
    <location>
        <begin position="44"/>
        <end position="64"/>
    </location>
</feature>
<feature type="transmembrane region" description="Helical" evidence="1">
    <location>
        <begin position="216"/>
        <end position="233"/>
    </location>
</feature>
<dbReference type="STRING" id="1048983.EL17_17245"/>
<feature type="transmembrane region" description="Helical" evidence="1">
    <location>
        <begin position="186"/>
        <end position="204"/>
    </location>
</feature>
<organism evidence="2 3">
    <name type="scientific">Anditalea andensis</name>
    <dbReference type="NCBI Taxonomy" id="1048983"/>
    <lineage>
        <taxon>Bacteria</taxon>
        <taxon>Pseudomonadati</taxon>
        <taxon>Bacteroidota</taxon>
        <taxon>Cytophagia</taxon>
        <taxon>Cytophagales</taxon>
        <taxon>Cytophagaceae</taxon>
        <taxon>Anditalea</taxon>
    </lineage>
</organism>
<accession>A0A074KY04</accession>
<keyword evidence="3" id="KW-1185">Reference proteome</keyword>
<reference evidence="2 3" key="1">
    <citation type="submission" date="2014-04" db="EMBL/GenBank/DDBJ databases">
        <title>Characterization and application of a salt tolerant electro-active bacterium.</title>
        <authorList>
            <person name="Yang L."/>
            <person name="Wei S."/>
            <person name="Tay Q.X.M."/>
        </authorList>
    </citation>
    <scope>NUCLEOTIDE SEQUENCE [LARGE SCALE GENOMIC DNA]</scope>
    <source>
        <strain evidence="2 3">LY1</strain>
    </source>
</reference>
<evidence type="ECO:0000313" key="3">
    <source>
        <dbReference type="Proteomes" id="UP000027821"/>
    </source>
</evidence>
<keyword evidence="1" id="KW-0812">Transmembrane</keyword>
<dbReference type="eggNOG" id="ENOG5033U0H">
    <property type="taxonomic scope" value="Bacteria"/>
</dbReference>
<sequence length="357" mass="41961">MRNLLIRAFVAPYYKAFLGFFILIFIAFGLLMEVRQHIIIGTRILEHPLAFLTLLFMFLIYGWVQFRFHIHLIKHGAYQVFHQMALFKSSDFSSYQLVIWVYNHLLLIIYVIFLSFLSVKIGYWFQPVLLWVTLSGMASAHRIFLYYALARPLPDHGSNLLKKFTRKSYSISSVYWLIMHLKENRLWLLLACKLMVLILLKMFYYSYSTGAYDARWIHFSVLCAAFINLPIWLEKKEFERSPLKIFLNLPRPIFIKAGVHLVSTLLIIAPEIMYVIFQYPYLSNIQQLLSILLLSLSLNLGIIALINFTKEASHLSRNVTIKFFTLFLLIIFGFPVIFVSLMAIVIFIFSIRSPYVY</sequence>
<proteinExistence type="predicted"/>
<evidence type="ECO:0000313" key="2">
    <source>
        <dbReference type="EMBL" id="KEO72483.1"/>
    </source>
</evidence>
<feature type="transmembrane region" description="Helical" evidence="1">
    <location>
        <begin position="288"/>
        <end position="306"/>
    </location>
</feature>
<keyword evidence="1" id="KW-1133">Transmembrane helix</keyword>
<feature type="transmembrane region" description="Helical" evidence="1">
    <location>
        <begin position="12"/>
        <end position="32"/>
    </location>
</feature>
<protein>
    <submittedName>
        <fullName evidence="2">Uncharacterized protein</fullName>
    </submittedName>
</protein>
<dbReference type="AlphaFoldDB" id="A0A074KY04"/>
<dbReference type="RefSeq" id="WP_035077056.1">
    <property type="nucleotide sequence ID" value="NZ_JMIH01000024.1"/>
</dbReference>
<feature type="transmembrane region" description="Helical" evidence="1">
    <location>
        <begin position="326"/>
        <end position="351"/>
    </location>
</feature>
<comment type="caution">
    <text evidence="2">The sequence shown here is derived from an EMBL/GenBank/DDBJ whole genome shotgun (WGS) entry which is preliminary data.</text>
</comment>
<dbReference type="Proteomes" id="UP000027821">
    <property type="component" value="Unassembled WGS sequence"/>
</dbReference>
<feature type="transmembrane region" description="Helical" evidence="1">
    <location>
        <begin position="128"/>
        <end position="149"/>
    </location>
</feature>
<dbReference type="OrthoDB" id="821690at2"/>
<dbReference type="EMBL" id="JMIH01000024">
    <property type="protein sequence ID" value="KEO72483.1"/>
    <property type="molecule type" value="Genomic_DNA"/>
</dbReference>